<sequence>MSDNLSREQLTALCMAKLEEIGKTSGRLLFQKAVMFDLPLHALEEEIEAAVKDVQDHLTDGGTCDNDIQIACNTFKLALLREGRRLVSLIPDEGGSVQ</sequence>
<dbReference type="RefSeq" id="WP_164056152.1">
    <property type="nucleotide sequence ID" value="NZ_CP048632.1"/>
</dbReference>
<dbReference type="AlphaFoldDB" id="A0A7L5BDU7"/>
<dbReference type="KEGG" id="roy:G3A56_02520"/>
<organism evidence="1 2">
    <name type="scientific">Rhizobium oryzihabitans</name>
    <dbReference type="NCBI Taxonomy" id="2267833"/>
    <lineage>
        <taxon>Bacteria</taxon>
        <taxon>Pseudomonadati</taxon>
        <taxon>Pseudomonadota</taxon>
        <taxon>Alphaproteobacteria</taxon>
        <taxon>Hyphomicrobiales</taxon>
        <taxon>Rhizobiaceae</taxon>
        <taxon>Rhizobium/Agrobacterium group</taxon>
        <taxon>Rhizobium</taxon>
    </lineage>
</organism>
<keyword evidence="2" id="KW-1185">Reference proteome</keyword>
<protein>
    <submittedName>
        <fullName evidence="1">Uncharacterized protein</fullName>
    </submittedName>
</protein>
<proteinExistence type="predicted"/>
<dbReference type="EMBL" id="CP048632">
    <property type="protein sequence ID" value="QIB37006.1"/>
    <property type="molecule type" value="Genomic_DNA"/>
</dbReference>
<name>A0A7L5BDU7_9HYPH</name>
<accession>A0A7L5BDU7</accession>
<evidence type="ECO:0000313" key="2">
    <source>
        <dbReference type="Proteomes" id="UP000464865"/>
    </source>
</evidence>
<reference evidence="1 2" key="1">
    <citation type="submission" date="2020-02" db="EMBL/GenBank/DDBJ databases">
        <title>Plant-Promoting Endophytic Bacterium Rhizobium oryzihabitans sp. nov., Isolated from the Root of Rice.</title>
        <authorList>
            <person name="zhao J."/>
            <person name="Zhang G."/>
        </authorList>
    </citation>
    <scope>NUCLEOTIDE SEQUENCE [LARGE SCALE GENOMIC DNA]</scope>
    <source>
        <strain evidence="1 2">M15</strain>
    </source>
</reference>
<evidence type="ECO:0000313" key="1">
    <source>
        <dbReference type="EMBL" id="QIB37006.1"/>
    </source>
</evidence>
<dbReference type="Proteomes" id="UP000464865">
    <property type="component" value="Chromosome M15-11"/>
</dbReference>
<gene>
    <name evidence="1" type="ORF">G3A56_02520</name>
</gene>